<organism evidence="2 3">
    <name type="scientific">Lecanosticta acicola</name>
    <dbReference type="NCBI Taxonomy" id="111012"/>
    <lineage>
        <taxon>Eukaryota</taxon>
        <taxon>Fungi</taxon>
        <taxon>Dikarya</taxon>
        <taxon>Ascomycota</taxon>
        <taxon>Pezizomycotina</taxon>
        <taxon>Dothideomycetes</taxon>
        <taxon>Dothideomycetidae</taxon>
        <taxon>Mycosphaerellales</taxon>
        <taxon>Mycosphaerellaceae</taxon>
        <taxon>Lecanosticta</taxon>
    </lineage>
</organism>
<sequence length="199" mass="22523">MQSATRTAARFRARRLRPQQLQRQSRRHAHDAHGGSAHDHHHDGPVNESFGKGFYITLAAIPVSLAIYKLSRQGTDEQPFFTRLIADTYNSYAIKWAERNDFHTKAVEQAAADRVLFLNESNQNVRHVDLRFPEQFNAGSPWNVPAGHGSADLSELIAKYEKEAYAENEKKLQQLKENKIPAEQPYQGFAKVTPAAKDS</sequence>
<dbReference type="PANTHER" id="PTHR42100">
    <property type="entry name" value="OXIDOREDUCTASE 178 KDA SUBUNIT, PUTATIVE (AFU_ORTHOLOGUE AFUA_8G04320)-RELATED"/>
    <property type="match status" value="1"/>
</dbReference>
<dbReference type="GO" id="GO:0005739">
    <property type="term" value="C:mitochondrion"/>
    <property type="evidence" value="ECO:0007669"/>
    <property type="project" value="InterPro"/>
</dbReference>
<reference evidence="2" key="1">
    <citation type="submission" date="2023-11" db="EMBL/GenBank/DDBJ databases">
        <authorList>
            <person name="Alioto T."/>
            <person name="Alioto T."/>
            <person name="Gomez Garrido J."/>
        </authorList>
    </citation>
    <scope>NUCLEOTIDE SEQUENCE</scope>
</reference>
<evidence type="ECO:0008006" key="4">
    <source>
        <dbReference type="Google" id="ProtNLM"/>
    </source>
</evidence>
<dbReference type="InterPro" id="IPR034444">
    <property type="entry name" value="Nuo17.8"/>
</dbReference>
<proteinExistence type="predicted"/>
<feature type="region of interest" description="Disordered" evidence="1">
    <location>
        <begin position="1"/>
        <end position="44"/>
    </location>
</feature>
<accession>A0AAI8Z3W4</accession>
<keyword evidence="3" id="KW-1185">Reference proteome</keyword>
<gene>
    <name evidence="2" type="ORF">LECACI_7A007197</name>
</gene>
<evidence type="ECO:0000313" key="3">
    <source>
        <dbReference type="Proteomes" id="UP001296104"/>
    </source>
</evidence>
<evidence type="ECO:0000256" key="1">
    <source>
        <dbReference type="SAM" id="MobiDB-lite"/>
    </source>
</evidence>
<dbReference type="AlphaFoldDB" id="A0AAI8Z3W4"/>
<evidence type="ECO:0000313" key="2">
    <source>
        <dbReference type="EMBL" id="CAK4032039.1"/>
    </source>
</evidence>
<name>A0AAI8Z3W4_9PEZI</name>
<comment type="caution">
    <text evidence="2">The sequence shown here is derived from an EMBL/GenBank/DDBJ whole genome shotgun (WGS) entry which is preliminary data.</text>
</comment>
<dbReference type="PANTHER" id="PTHR42100:SF1">
    <property type="entry name" value="OXIDOREDUCTASE 178 KDA SUBUNIT, PUTATIVE (AFU_ORTHOLOGUE AFUA_8G04320)-RELATED"/>
    <property type="match status" value="1"/>
</dbReference>
<dbReference type="EMBL" id="CAVMBE010000057">
    <property type="protein sequence ID" value="CAK4032039.1"/>
    <property type="molecule type" value="Genomic_DNA"/>
</dbReference>
<protein>
    <recommendedName>
        <fullName evidence="4">NADH-ubiquinone oxidoreductase 17.8 kDa subunit</fullName>
    </recommendedName>
</protein>
<feature type="compositionally biased region" description="Basic and acidic residues" evidence="1">
    <location>
        <begin position="31"/>
        <end position="44"/>
    </location>
</feature>
<dbReference type="Proteomes" id="UP001296104">
    <property type="component" value="Unassembled WGS sequence"/>
</dbReference>